<accession>A0ABC9GDY8</accession>
<dbReference type="PANTHER" id="PTHR34709:SF61">
    <property type="entry name" value="OS07G0229100 PROTEIN"/>
    <property type="match status" value="1"/>
</dbReference>
<dbReference type="Proteomes" id="UP001497457">
    <property type="component" value="Chromosome 8b"/>
</dbReference>
<evidence type="ECO:0000313" key="2">
    <source>
        <dbReference type="EMBL" id="CAL5091968.1"/>
    </source>
</evidence>
<proteinExistence type="predicted"/>
<reference evidence="2" key="1">
    <citation type="submission" date="2024-10" db="EMBL/GenBank/DDBJ databases">
        <authorList>
            <person name="Ryan C."/>
        </authorList>
    </citation>
    <scope>NUCLEOTIDE SEQUENCE [LARGE SCALE GENOMIC DNA]</scope>
</reference>
<dbReference type="SUPFAM" id="SSF81383">
    <property type="entry name" value="F-box domain"/>
    <property type="match status" value="1"/>
</dbReference>
<dbReference type="AlphaFoldDB" id="A0ABC9GDY8"/>
<dbReference type="PANTHER" id="PTHR34709">
    <property type="entry name" value="OS10G0396666 PROTEIN"/>
    <property type="match status" value="1"/>
</dbReference>
<protein>
    <recommendedName>
        <fullName evidence="4">F-box domain-containing protein</fullName>
    </recommendedName>
</protein>
<organism evidence="2 3">
    <name type="scientific">Urochloa decumbens</name>
    <dbReference type="NCBI Taxonomy" id="240449"/>
    <lineage>
        <taxon>Eukaryota</taxon>
        <taxon>Viridiplantae</taxon>
        <taxon>Streptophyta</taxon>
        <taxon>Embryophyta</taxon>
        <taxon>Tracheophyta</taxon>
        <taxon>Spermatophyta</taxon>
        <taxon>Magnoliopsida</taxon>
        <taxon>Liliopsida</taxon>
        <taxon>Poales</taxon>
        <taxon>Poaceae</taxon>
        <taxon>PACMAD clade</taxon>
        <taxon>Panicoideae</taxon>
        <taxon>Panicodae</taxon>
        <taxon>Paniceae</taxon>
        <taxon>Melinidinae</taxon>
        <taxon>Urochloa</taxon>
    </lineage>
</organism>
<evidence type="ECO:0000313" key="3">
    <source>
        <dbReference type="Proteomes" id="UP001497457"/>
    </source>
</evidence>
<dbReference type="EMBL" id="OZ075118">
    <property type="protein sequence ID" value="CAL5091968.1"/>
    <property type="molecule type" value="Genomic_DNA"/>
</dbReference>
<gene>
    <name evidence="2" type="ORF">URODEC1_LOCUS114665</name>
</gene>
<dbReference type="InterPro" id="IPR036047">
    <property type="entry name" value="F-box-like_dom_sf"/>
</dbReference>
<sequence length="529" mass="59118">MRLHFYAISTLENSQLFISASAHSPFSSSEVWTQITPPRSHMAQSGAGGGIAAKRGKLSSSDADAGVDGEDRLSALPDEVLVLILLRLRTTTEAARTSVLARRWRRVWLLLPELRFHLAPDGHRIRKVLLAPDAPPPLHRISVVTEDSAPDSLGAWLPDAARRLSGALVYHRIVPGVEDLASPMPDEAGEGGTIQLPCFEKATRIEINLGLLGLDLPLAGTFAQLTELALYRVHLRGPIELGDFVSSPRSPRLQKLRIRDARGVDKLTIHSESLLEVDLRRLKGFQRLSISASALNELNLLKCFGKNQPVAFICAPQLESLAWTDSYDPSSVDLGNLGQLQVLRTNGFFVFSKPDCRYNRDFLRLLQQFRFIRSLGILLFYQRDIGNFPYLMEDITMLPLTEFLTVEVVNNGHNFGPSSFHILRLCTGIRRLSMKLHIIRGLKSACHPGCICDQPANWKAQELSLNRLRKVELAGLEGTEHEVVFLEQLFSWATVLKKMEITFDYSVSKSKGRSRCSCLPRKTKKTRSE</sequence>
<keyword evidence="3" id="KW-1185">Reference proteome</keyword>
<name>A0ABC9GDY8_9POAL</name>
<dbReference type="InterPro" id="IPR055312">
    <property type="entry name" value="FBL15-like"/>
</dbReference>
<evidence type="ECO:0000256" key="1">
    <source>
        <dbReference type="SAM" id="MobiDB-lite"/>
    </source>
</evidence>
<evidence type="ECO:0008006" key="4">
    <source>
        <dbReference type="Google" id="ProtNLM"/>
    </source>
</evidence>
<feature type="region of interest" description="Disordered" evidence="1">
    <location>
        <begin position="43"/>
        <end position="64"/>
    </location>
</feature>